<evidence type="ECO:0000313" key="2">
    <source>
        <dbReference type="EMBL" id="NJP46475.1"/>
    </source>
</evidence>
<accession>A0ABX0ZRA9</accession>
<organism evidence="2 3">
    <name type="scientific">Actinacidiphila epipremni</name>
    <dbReference type="NCBI Taxonomy" id="2053013"/>
    <lineage>
        <taxon>Bacteria</taxon>
        <taxon>Bacillati</taxon>
        <taxon>Actinomycetota</taxon>
        <taxon>Actinomycetes</taxon>
        <taxon>Kitasatosporales</taxon>
        <taxon>Streptomycetaceae</taxon>
        <taxon>Actinacidiphila</taxon>
    </lineage>
</organism>
<dbReference type="PANTHER" id="PTHR33164:SF94">
    <property type="entry name" value="TRANSCRIPTIONAL REGULATORY PROTEIN-RELATED"/>
    <property type="match status" value="1"/>
</dbReference>
<evidence type="ECO:0000313" key="3">
    <source>
        <dbReference type="Proteomes" id="UP000734511"/>
    </source>
</evidence>
<name>A0ABX0ZRA9_9ACTN</name>
<dbReference type="InterPro" id="IPR000835">
    <property type="entry name" value="HTH_MarR-typ"/>
</dbReference>
<proteinExistence type="predicted"/>
<protein>
    <submittedName>
        <fullName evidence="2">MarR family transcriptional regulator</fullName>
    </submittedName>
</protein>
<evidence type="ECO:0000259" key="1">
    <source>
        <dbReference type="PROSITE" id="PS50995"/>
    </source>
</evidence>
<dbReference type="EMBL" id="JAATEJ010000022">
    <property type="protein sequence ID" value="NJP46475.1"/>
    <property type="molecule type" value="Genomic_DNA"/>
</dbReference>
<gene>
    <name evidence="2" type="ORF">HCN08_24140</name>
</gene>
<dbReference type="InterPro" id="IPR039422">
    <property type="entry name" value="MarR/SlyA-like"/>
</dbReference>
<dbReference type="InterPro" id="IPR036388">
    <property type="entry name" value="WH-like_DNA-bd_sf"/>
</dbReference>
<dbReference type="SMART" id="SM00347">
    <property type="entry name" value="HTH_MARR"/>
    <property type="match status" value="1"/>
</dbReference>
<dbReference type="PANTHER" id="PTHR33164">
    <property type="entry name" value="TRANSCRIPTIONAL REGULATOR, MARR FAMILY"/>
    <property type="match status" value="1"/>
</dbReference>
<dbReference type="Proteomes" id="UP000734511">
    <property type="component" value="Unassembled WGS sequence"/>
</dbReference>
<sequence>MVDSSAGSEHDADTMVNALLTASRLLVAVSARSLASVEESLTLPQFRMLVALHTRGSLSLSLLAAELDVQPSTAMRMIDRLVIAAMVTRAPAPNDRRTSSISLTDKGRVTVTRATERRRAEIARIVDAMDPPRREDLVRALRAFTEAGSEPSVRAAAPRHLGW</sequence>
<dbReference type="InterPro" id="IPR036390">
    <property type="entry name" value="WH_DNA-bd_sf"/>
</dbReference>
<feature type="domain" description="HTH marR-type" evidence="1">
    <location>
        <begin position="12"/>
        <end position="146"/>
    </location>
</feature>
<keyword evidence="3" id="KW-1185">Reference proteome</keyword>
<dbReference type="RefSeq" id="WP_167985338.1">
    <property type="nucleotide sequence ID" value="NZ_JAATEJ010000022.1"/>
</dbReference>
<dbReference type="Gene3D" id="1.10.10.10">
    <property type="entry name" value="Winged helix-like DNA-binding domain superfamily/Winged helix DNA-binding domain"/>
    <property type="match status" value="1"/>
</dbReference>
<reference evidence="2 3" key="1">
    <citation type="submission" date="2020-03" db="EMBL/GenBank/DDBJ databases">
        <title>WGS of actinomycetes isolated from Thailand.</title>
        <authorList>
            <person name="Thawai C."/>
        </authorList>
    </citation>
    <scope>NUCLEOTIDE SEQUENCE [LARGE SCALE GENOMIC DNA]</scope>
    <source>
        <strain evidence="2 3">PRB2-1</strain>
    </source>
</reference>
<comment type="caution">
    <text evidence="2">The sequence shown here is derived from an EMBL/GenBank/DDBJ whole genome shotgun (WGS) entry which is preliminary data.</text>
</comment>
<dbReference type="Pfam" id="PF01047">
    <property type="entry name" value="MarR"/>
    <property type="match status" value="1"/>
</dbReference>
<dbReference type="PROSITE" id="PS50995">
    <property type="entry name" value="HTH_MARR_2"/>
    <property type="match status" value="1"/>
</dbReference>
<dbReference type="SUPFAM" id="SSF46785">
    <property type="entry name" value="Winged helix' DNA-binding domain"/>
    <property type="match status" value="1"/>
</dbReference>